<feature type="compositionally biased region" description="Acidic residues" evidence="1">
    <location>
        <begin position="208"/>
        <end position="218"/>
    </location>
</feature>
<keyword evidence="2" id="KW-1133">Transmembrane helix</keyword>
<evidence type="ECO:0000313" key="4">
    <source>
        <dbReference type="Proteomes" id="UP001151760"/>
    </source>
</evidence>
<feature type="transmembrane region" description="Helical" evidence="2">
    <location>
        <begin position="111"/>
        <end position="133"/>
    </location>
</feature>
<keyword evidence="4" id="KW-1185">Reference proteome</keyword>
<keyword evidence="2" id="KW-0812">Transmembrane</keyword>
<evidence type="ECO:0000313" key="3">
    <source>
        <dbReference type="EMBL" id="GJT86637.1"/>
    </source>
</evidence>
<organism evidence="3 4">
    <name type="scientific">Tanacetum coccineum</name>
    <dbReference type="NCBI Taxonomy" id="301880"/>
    <lineage>
        <taxon>Eukaryota</taxon>
        <taxon>Viridiplantae</taxon>
        <taxon>Streptophyta</taxon>
        <taxon>Embryophyta</taxon>
        <taxon>Tracheophyta</taxon>
        <taxon>Spermatophyta</taxon>
        <taxon>Magnoliopsida</taxon>
        <taxon>eudicotyledons</taxon>
        <taxon>Gunneridae</taxon>
        <taxon>Pentapetalae</taxon>
        <taxon>asterids</taxon>
        <taxon>campanulids</taxon>
        <taxon>Asterales</taxon>
        <taxon>Asteraceae</taxon>
        <taxon>Asteroideae</taxon>
        <taxon>Anthemideae</taxon>
        <taxon>Anthemidinae</taxon>
        <taxon>Tanacetum</taxon>
    </lineage>
</organism>
<reference evidence="3" key="2">
    <citation type="submission" date="2022-01" db="EMBL/GenBank/DDBJ databases">
        <authorList>
            <person name="Yamashiro T."/>
            <person name="Shiraishi A."/>
            <person name="Satake H."/>
            <person name="Nakayama K."/>
        </authorList>
    </citation>
    <scope>NUCLEOTIDE SEQUENCE</scope>
</reference>
<feature type="compositionally biased region" description="Polar residues" evidence="1">
    <location>
        <begin position="245"/>
        <end position="256"/>
    </location>
</feature>
<evidence type="ECO:0000256" key="2">
    <source>
        <dbReference type="SAM" id="Phobius"/>
    </source>
</evidence>
<sequence>MHRCHILSVGIFVVALEFKGYEASISIPTLYLPGQMTYPVASLTLDSARSYVMQGAPFTKRMIFSIPIGGSISPEGFLPSIMLMVFMVTVIIVVIILVVVVVAIFRVVAVFGFSLGLVFLFGLSAFAIVEACASRMLMIQHKFLEFKTSRDRYGDNGVSDPIGGLVFKGSSGTGSLPNGPGMICNELSNSANIDLSNGLSGGGIVDLTGDEDPTDEDGDIKMGDSTGVSMSLGGEISLEEKKSQESNIGDSDNTRD</sequence>
<feature type="region of interest" description="Disordered" evidence="1">
    <location>
        <begin position="204"/>
        <end position="256"/>
    </location>
</feature>
<keyword evidence="2" id="KW-0472">Membrane</keyword>
<dbReference type="Proteomes" id="UP001151760">
    <property type="component" value="Unassembled WGS sequence"/>
</dbReference>
<proteinExistence type="predicted"/>
<comment type="caution">
    <text evidence="3">The sequence shown here is derived from an EMBL/GenBank/DDBJ whole genome shotgun (WGS) entry which is preliminary data.</text>
</comment>
<evidence type="ECO:0000256" key="1">
    <source>
        <dbReference type="SAM" id="MobiDB-lite"/>
    </source>
</evidence>
<protein>
    <submittedName>
        <fullName evidence="3">Uncharacterized protein</fullName>
    </submittedName>
</protein>
<dbReference type="EMBL" id="BQNB010019565">
    <property type="protein sequence ID" value="GJT86637.1"/>
    <property type="molecule type" value="Genomic_DNA"/>
</dbReference>
<accession>A0ABQ5HHA1</accession>
<gene>
    <name evidence="3" type="ORF">Tco_1068354</name>
</gene>
<feature type="transmembrane region" description="Helical" evidence="2">
    <location>
        <begin position="81"/>
        <end position="105"/>
    </location>
</feature>
<reference evidence="3" key="1">
    <citation type="journal article" date="2022" name="Int. J. Mol. Sci.">
        <title>Draft Genome of Tanacetum Coccineum: Genomic Comparison of Closely Related Tanacetum-Family Plants.</title>
        <authorList>
            <person name="Yamashiro T."/>
            <person name="Shiraishi A."/>
            <person name="Nakayama K."/>
            <person name="Satake H."/>
        </authorList>
    </citation>
    <scope>NUCLEOTIDE SEQUENCE</scope>
</reference>
<name>A0ABQ5HHA1_9ASTR</name>